<dbReference type="InterPro" id="IPR036663">
    <property type="entry name" value="Fumarylacetoacetase_C_sf"/>
</dbReference>
<reference evidence="3 4" key="1">
    <citation type="submission" date="2022-06" db="EMBL/GenBank/DDBJ databases">
        <title>Endosaccharibacter gen. nov., sp. nov., endophytic bacteria isolated from sugarcane.</title>
        <authorList>
            <person name="Pitiwittayakul N."/>
            <person name="Yukphan P."/>
            <person name="Charoenyingcharoen P."/>
            <person name="Tanasupawat S."/>
        </authorList>
    </citation>
    <scope>NUCLEOTIDE SEQUENCE [LARGE SCALE GENOMIC DNA]</scope>
    <source>
        <strain evidence="3 4">KSS8</strain>
    </source>
</reference>
<dbReference type="PANTHER" id="PTHR11820">
    <property type="entry name" value="ACYLPYRUVASE"/>
    <property type="match status" value="1"/>
</dbReference>
<proteinExistence type="predicted"/>
<dbReference type="Gene3D" id="3.90.850.10">
    <property type="entry name" value="Fumarylacetoacetase-like, C-terminal domain"/>
    <property type="match status" value="1"/>
</dbReference>
<keyword evidence="4" id="KW-1185">Reference proteome</keyword>
<dbReference type="GO" id="GO:0016787">
    <property type="term" value="F:hydrolase activity"/>
    <property type="evidence" value="ECO:0007669"/>
    <property type="project" value="UniProtKB-KW"/>
</dbReference>
<evidence type="ECO:0000259" key="2">
    <source>
        <dbReference type="Pfam" id="PF01557"/>
    </source>
</evidence>
<dbReference type="Pfam" id="PF01557">
    <property type="entry name" value="FAA_hydrolase"/>
    <property type="match status" value="1"/>
</dbReference>
<dbReference type="EMBL" id="JAMSKV010000004">
    <property type="protein sequence ID" value="MCQ8278135.1"/>
    <property type="molecule type" value="Genomic_DNA"/>
</dbReference>
<protein>
    <submittedName>
        <fullName evidence="3">Fumarylacetoacetate hydrolase family protein</fullName>
    </submittedName>
</protein>
<comment type="caution">
    <text evidence="3">The sequence shown here is derived from an EMBL/GenBank/DDBJ whole genome shotgun (WGS) entry which is preliminary data.</text>
</comment>
<dbReference type="RefSeq" id="WP_422863594.1">
    <property type="nucleotide sequence ID" value="NZ_JAMSKV010000004.1"/>
</dbReference>
<dbReference type="PANTHER" id="PTHR11820:SF90">
    <property type="entry name" value="FLUTATHIONE S-TRANSFERASE"/>
    <property type="match status" value="1"/>
</dbReference>
<dbReference type="Proteomes" id="UP001524587">
    <property type="component" value="Unassembled WGS sequence"/>
</dbReference>
<keyword evidence="1" id="KW-0479">Metal-binding</keyword>
<evidence type="ECO:0000313" key="3">
    <source>
        <dbReference type="EMBL" id="MCQ8278135.1"/>
    </source>
</evidence>
<sequence length="239" mass="24999">MVDGLNSVAEIVVPQPVVPVRGSETSFPVRRIWCVGQNYADHAREMGGNPDRAPPFFFSKPADAVVPGGGDLPFPRQTGNLHHEVELVAAIGVGGSDIAPEDALSHVFGYAVALDMTRRDLQAEAKAAGRPWAFAKGFDQSCPIAPIVPASEIGHPQKGAITLSVDGVVKQSGDLADMIWSVAEAIAFLSRFVTLVPGDLVLTGTPAGVGPVKPGERVVGACSGDGFDLGEIVVRYEAH</sequence>
<evidence type="ECO:0000313" key="4">
    <source>
        <dbReference type="Proteomes" id="UP001524587"/>
    </source>
</evidence>
<keyword evidence="3" id="KW-0378">Hydrolase</keyword>
<organism evidence="3 4">
    <name type="scientific">Endosaccharibacter trunci</name>
    <dbReference type="NCBI Taxonomy" id="2812733"/>
    <lineage>
        <taxon>Bacteria</taxon>
        <taxon>Pseudomonadati</taxon>
        <taxon>Pseudomonadota</taxon>
        <taxon>Alphaproteobacteria</taxon>
        <taxon>Acetobacterales</taxon>
        <taxon>Acetobacteraceae</taxon>
        <taxon>Endosaccharibacter</taxon>
    </lineage>
</organism>
<evidence type="ECO:0000256" key="1">
    <source>
        <dbReference type="ARBA" id="ARBA00022723"/>
    </source>
</evidence>
<feature type="domain" description="Fumarylacetoacetase-like C-terminal" evidence="2">
    <location>
        <begin position="32"/>
        <end position="220"/>
    </location>
</feature>
<name>A0ABT1W5G8_9PROT</name>
<dbReference type="SUPFAM" id="SSF56529">
    <property type="entry name" value="FAH"/>
    <property type="match status" value="1"/>
</dbReference>
<gene>
    <name evidence="3" type="ORF">NFI95_06695</name>
</gene>
<dbReference type="InterPro" id="IPR011234">
    <property type="entry name" value="Fumarylacetoacetase-like_C"/>
</dbReference>
<accession>A0ABT1W5G8</accession>